<comment type="caution">
    <text evidence="1">The sequence shown here is derived from an EMBL/GenBank/DDBJ whole genome shotgun (WGS) entry which is preliminary data.</text>
</comment>
<gene>
    <name evidence="1" type="ORF">FOXB_03494</name>
</gene>
<proteinExistence type="predicted"/>
<protein>
    <submittedName>
        <fullName evidence="1">Uncharacterized protein</fullName>
    </submittedName>
</protein>
<dbReference type="EMBL" id="AFQF01001210">
    <property type="protein sequence ID" value="EGU85985.1"/>
    <property type="molecule type" value="Genomic_DNA"/>
</dbReference>
<evidence type="ECO:0000313" key="1">
    <source>
        <dbReference type="EMBL" id="EGU85985.1"/>
    </source>
</evidence>
<accession>F9FAR8</accession>
<reference evidence="1" key="1">
    <citation type="journal article" date="2012" name="Mol. Plant Microbe Interact.">
        <title>A highly conserved effector in Fusarium oxysporum is required for full virulence on Arabidopsis.</title>
        <authorList>
            <person name="Thatcher L.F."/>
            <person name="Gardiner D.M."/>
            <person name="Kazan K."/>
            <person name="Manners J."/>
        </authorList>
    </citation>
    <scope>NUCLEOTIDE SEQUENCE [LARGE SCALE GENOMIC DNA]</scope>
    <source>
        <strain evidence="1">Fo5176</strain>
    </source>
</reference>
<name>F9FAR8_FUSOF</name>
<dbReference type="AlphaFoldDB" id="F9FAR8"/>
<sequence>MTRLLGYQDFECQPSNGLAVLKSVQCCRFLVDGMEAVSYCVSSKEWQNGSSSDFGAMKKLRT</sequence>
<organism evidence="1">
    <name type="scientific">Fusarium oxysporum (strain Fo5176)</name>
    <name type="common">Fusarium vascular wilt</name>
    <dbReference type="NCBI Taxonomy" id="660025"/>
    <lineage>
        <taxon>Eukaryota</taxon>
        <taxon>Fungi</taxon>
        <taxon>Dikarya</taxon>
        <taxon>Ascomycota</taxon>
        <taxon>Pezizomycotina</taxon>
        <taxon>Sordariomycetes</taxon>
        <taxon>Hypocreomycetidae</taxon>
        <taxon>Hypocreales</taxon>
        <taxon>Nectriaceae</taxon>
        <taxon>Fusarium</taxon>
        <taxon>Fusarium oxysporum species complex</taxon>
    </lineage>
</organism>